<proteinExistence type="predicted"/>
<feature type="transmembrane region" description="Helical" evidence="1">
    <location>
        <begin position="143"/>
        <end position="166"/>
    </location>
</feature>
<evidence type="ECO:0000313" key="2">
    <source>
        <dbReference type="EMBL" id="ORB63761.1"/>
    </source>
</evidence>
<feature type="transmembrane region" description="Helical" evidence="1">
    <location>
        <begin position="178"/>
        <end position="202"/>
    </location>
</feature>
<keyword evidence="1" id="KW-0812">Transmembrane</keyword>
<dbReference type="InterPro" id="IPR021235">
    <property type="entry name" value="DUF2637"/>
</dbReference>
<comment type="caution">
    <text evidence="2">The sequence shown here is derived from an EMBL/GenBank/DDBJ whole genome shotgun (WGS) entry which is preliminary data.</text>
</comment>
<dbReference type="Proteomes" id="UP000192601">
    <property type="component" value="Unassembled WGS sequence"/>
</dbReference>
<dbReference type="Pfam" id="PF10935">
    <property type="entry name" value="DUF2637"/>
    <property type="match status" value="1"/>
</dbReference>
<reference evidence="2 3" key="1">
    <citation type="submission" date="2017-02" db="EMBL/GenBank/DDBJ databases">
        <title>The new phylogeny of genus Mycobacterium.</title>
        <authorList>
            <person name="Tortoli E."/>
            <person name="Trovato A."/>
            <person name="Cirillo D.M."/>
        </authorList>
    </citation>
    <scope>NUCLEOTIDE SEQUENCE [LARGE SCALE GENOMIC DNA]</scope>
    <source>
        <strain evidence="2 3">DSM 43992</strain>
    </source>
</reference>
<name>A0A1X0JLS0_MYCSC</name>
<dbReference type="AlphaFoldDB" id="A0A1X0JLS0"/>
<sequence>MTTLNTRRNGAGLAQRSDVKVHPVDEHFGGQGALSMPAVESDSLGSETLNAPPAQWDAAGEDEMRTLRLVRRSRTAAVWLTVGIATISFVLSFTSLRNLAAMSAWPGWPSWLWPLILDGLIILATLGIVSFAPYREQFWNRVFLWAVLGVAALVSVGGNALHAWLFTGQLAPWMRWGAAGLACVPPVALMVTTHILGTLWRFHPAPPPDARSQLRERALALAVERMDRWEAAAGKLHEEGYCPSVPTDKLAQVLRYLYESRPALSLRAIGAKPEVGLHHDTVSKIRDAAASALGMTVGDQ</sequence>
<evidence type="ECO:0008006" key="4">
    <source>
        <dbReference type="Google" id="ProtNLM"/>
    </source>
</evidence>
<keyword evidence="1" id="KW-0472">Membrane</keyword>
<dbReference type="RefSeq" id="WP_052955346.1">
    <property type="nucleotide sequence ID" value="NZ_MVIJ01000126.1"/>
</dbReference>
<evidence type="ECO:0000256" key="1">
    <source>
        <dbReference type="SAM" id="Phobius"/>
    </source>
</evidence>
<keyword evidence="1" id="KW-1133">Transmembrane helix</keyword>
<dbReference type="EMBL" id="MVIJ01000126">
    <property type="protein sequence ID" value="ORB63761.1"/>
    <property type="molecule type" value="Genomic_DNA"/>
</dbReference>
<accession>A0A1X0JLS0</accession>
<organism evidence="2 3">
    <name type="scientific">Mycobacterium scrofulaceum</name>
    <dbReference type="NCBI Taxonomy" id="1783"/>
    <lineage>
        <taxon>Bacteria</taxon>
        <taxon>Bacillati</taxon>
        <taxon>Actinomycetota</taxon>
        <taxon>Actinomycetes</taxon>
        <taxon>Mycobacteriales</taxon>
        <taxon>Mycobacteriaceae</taxon>
        <taxon>Mycobacterium</taxon>
    </lineage>
</organism>
<feature type="transmembrane region" description="Helical" evidence="1">
    <location>
        <begin position="111"/>
        <end position="131"/>
    </location>
</feature>
<keyword evidence="3" id="KW-1185">Reference proteome</keyword>
<feature type="transmembrane region" description="Helical" evidence="1">
    <location>
        <begin position="76"/>
        <end position="96"/>
    </location>
</feature>
<gene>
    <name evidence="2" type="ORF">BST44_29045</name>
</gene>
<dbReference type="STRING" id="1783.BST44_29045"/>
<evidence type="ECO:0000313" key="3">
    <source>
        <dbReference type="Proteomes" id="UP000192601"/>
    </source>
</evidence>
<dbReference type="OrthoDB" id="4480597at2"/>
<protein>
    <recommendedName>
        <fullName evidence="4">DUF2637 domain-containing protein</fullName>
    </recommendedName>
</protein>